<dbReference type="AlphaFoldDB" id="A0A163QMA9"/>
<keyword evidence="3" id="KW-0472">Membrane</keyword>
<comment type="caution">
    <text evidence="6">The sequence shown here is derived from an EMBL/GenBank/DDBJ whole genome shotgun (WGS) entry which is preliminary data.</text>
</comment>
<sequence length="269" mass="28106">MRLVRGIAVLSVASVGVLGLAACSSGTDAPASSSSASASSGSDKAPAKEASSDLTAENFVQRITDAQIAAGSVSMATTTEVQGTSMDMAGDIVFKDGSQNLAMTMTVPGSGEMQVRFVDGIFYMNMGELSQNKFVAIDPADESNPMASSFEGLTEQMDPAASVEALEGAITSVEKEGEPVDLDGVKAQQYTVVVDTTKLTGSIKEQADAAGTALPETLTYQYWVDADDLMRKVVMDVMGTSMEMTFSNWGEDLQVVAPSADEISTEPLF</sequence>
<reference evidence="6 7" key="1">
    <citation type="submission" date="2016-01" db="EMBL/GenBank/DDBJ databases">
        <title>Genome sequence of Oerskovia enterophila VJag, an agar and cellulose degrading bacterium.</title>
        <authorList>
            <person name="Poehlein A."/>
            <person name="Jag V."/>
            <person name="Bengelsdorf F."/>
            <person name="Duerre P."/>
            <person name="Daniel R."/>
        </authorList>
    </citation>
    <scope>NUCLEOTIDE SEQUENCE [LARGE SCALE GENOMIC DNA]</scope>
    <source>
        <strain evidence="6 7">VJag</strain>
    </source>
</reference>
<keyword evidence="3" id="KW-1003">Cell membrane</keyword>
<evidence type="ECO:0000256" key="5">
    <source>
        <dbReference type="SAM" id="SignalP"/>
    </source>
</evidence>
<evidence type="ECO:0000313" key="6">
    <source>
        <dbReference type="EMBL" id="KZM34326.1"/>
    </source>
</evidence>
<feature type="region of interest" description="Disordered" evidence="4">
    <location>
        <begin position="27"/>
        <end position="53"/>
    </location>
</feature>
<feature type="chain" id="PRO_5039309732" description="LppX_LprAFG lipoprotein" evidence="5">
    <location>
        <begin position="22"/>
        <end position="269"/>
    </location>
</feature>
<evidence type="ECO:0000313" key="7">
    <source>
        <dbReference type="Proteomes" id="UP000076447"/>
    </source>
</evidence>
<keyword evidence="5" id="KW-0732">Signal</keyword>
<dbReference type="Pfam" id="PF07161">
    <property type="entry name" value="LppX_LprAFG"/>
    <property type="match status" value="1"/>
</dbReference>
<dbReference type="EMBL" id="LRIE01000081">
    <property type="protein sequence ID" value="KZM34326.1"/>
    <property type="molecule type" value="Genomic_DNA"/>
</dbReference>
<evidence type="ECO:0008006" key="8">
    <source>
        <dbReference type="Google" id="ProtNLM"/>
    </source>
</evidence>
<comment type="similarity">
    <text evidence="2">Belongs to the LppX/LprAFG lipoprotein family.</text>
</comment>
<dbReference type="PROSITE" id="PS51257">
    <property type="entry name" value="PROKAR_LIPOPROTEIN"/>
    <property type="match status" value="1"/>
</dbReference>
<evidence type="ECO:0000256" key="3">
    <source>
        <dbReference type="ARBA" id="ARBA00022475"/>
    </source>
</evidence>
<name>A0A163QMA9_9CELL</name>
<dbReference type="STRING" id="43678.OJAG_31580"/>
<feature type="signal peptide" evidence="5">
    <location>
        <begin position="1"/>
        <end position="21"/>
    </location>
</feature>
<dbReference type="Gene3D" id="2.50.20.20">
    <property type="match status" value="1"/>
</dbReference>
<protein>
    <recommendedName>
        <fullName evidence="8">LppX_LprAFG lipoprotein</fullName>
    </recommendedName>
</protein>
<organism evidence="6 7">
    <name type="scientific">Oerskovia enterophila</name>
    <dbReference type="NCBI Taxonomy" id="43678"/>
    <lineage>
        <taxon>Bacteria</taxon>
        <taxon>Bacillati</taxon>
        <taxon>Actinomycetota</taxon>
        <taxon>Actinomycetes</taxon>
        <taxon>Micrococcales</taxon>
        <taxon>Cellulomonadaceae</taxon>
        <taxon>Oerskovia</taxon>
    </lineage>
</organism>
<dbReference type="InterPro" id="IPR029046">
    <property type="entry name" value="LolA/LolB/LppX"/>
</dbReference>
<comment type="subcellular location">
    <subcellularLocation>
        <location evidence="1">Cell envelope</location>
    </subcellularLocation>
</comment>
<dbReference type="SUPFAM" id="SSF89392">
    <property type="entry name" value="Prokaryotic lipoproteins and lipoprotein localization factors"/>
    <property type="match status" value="1"/>
</dbReference>
<dbReference type="Proteomes" id="UP000076447">
    <property type="component" value="Unassembled WGS sequence"/>
</dbReference>
<dbReference type="GO" id="GO:0030313">
    <property type="term" value="C:cell envelope"/>
    <property type="evidence" value="ECO:0007669"/>
    <property type="project" value="UniProtKB-SubCell"/>
</dbReference>
<dbReference type="InterPro" id="IPR009830">
    <property type="entry name" value="LppX/LprAFG"/>
</dbReference>
<evidence type="ECO:0000256" key="4">
    <source>
        <dbReference type="SAM" id="MobiDB-lite"/>
    </source>
</evidence>
<proteinExistence type="inferred from homology"/>
<gene>
    <name evidence="6" type="ORF">OJAG_31580</name>
</gene>
<accession>A0A163QMA9</accession>
<dbReference type="RefSeq" id="WP_068709589.1">
    <property type="nucleotide sequence ID" value="NZ_LRIE01000081.1"/>
</dbReference>
<dbReference type="PATRIC" id="fig|43678.3.peg.3316"/>
<evidence type="ECO:0000256" key="1">
    <source>
        <dbReference type="ARBA" id="ARBA00004196"/>
    </source>
</evidence>
<feature type="compositionally biased region" description="Low complexity" evidence="4">
    <location>
        <begin position="27"/>
        <end position="44"/>
    </location>
</feature>
<evidence type="ECO:0000256" key="2">
    <source>
        <dbReference type="ARBA" id="ARBA00009194"/>
    </source>
</evidence>